<dbReference type="InterPro" id="IPR041698">
    <property type="entry name" value="Methyltransf_25"/>
</dbReference>
<dbReference type="SUPFAM" id="SSF53335">
    <property type="entry name" value="S-adenosyl-L-methionine-dependent methyltransferases"/>
    <property type="match status" value="1"/>
</dbReference>
<dbReference type="PANTHER" id="PTHR43464:SF19">
    <property type="entry name" value="UBIQUINONE BIOSYNTHESIS O-METHYLTRANSFERASE, MITOCHONDRIAL"/>
    <property type="match status" value="1"/>
</dbReference>
<evidence type="ECO:0000256" key="3">
    <source>
        <dbReference type="ARBA" id="ARBA00022691"/>
    </source>
</evidence>
<reference evidence="5" key="1">
    <citation type="submission" date="2022-08" db="EMBL/GenBank/DDBJ databases">
        <title>Genomic Encyclopedia of Type Strains, Phase V (KMG-V): Genome sequencing to study the core and pangenomes of soil and plant-associated prokaryotes.</title>
        <authorList>
            <person name="Whitman W."/>
        </authorList>
    </citation>
    <scope>NUCLEOTIDE SEQUENCE</scope>
    <source>
        <strain evidence="5">0</strain>
        <strain evidence="7">SP3002</strain>
        <strain evidence="6">SP3049</strain>
    </source>
</reference>
<evidence type="ECO:0000313" key="7">
    <source>
        <dbReference type="EMBL" id="MCS4157019.1"/>
    </source>
</evidence>
<dbReference type="RefSeq" id="WP_013062196.1">
    <property type="nucleotide sequence ID" value="NZ_CALTRY010000008.1"/>
</dbReference>
<keyword evidence="3" id="KW-0949">S-adenosyl-L-methionine</keyword>
<dbReference type="CDD" id="cd02440">
    <property type="entry name" value="AdoMet_MTases"/>
    <property type="match status" value="1"/>
</dbReference>
<evidence type="ECO:0000259" key="4">
    <source>
        <dbReference type="Pfam" id="PF13649"/>
    </source>
</evidence>
<evidence type="ECO:0000313" key="6">
    <source>
        <dbReference type="EMBL" id="MCS3709291.1"/>
    </source>
</evidence>
<dbReference type="GO" id="GO:0010420">
    <property type="term" value="F:polyprenyldihydroxybenzoate methyltransferase activity"/>
    <property type="evidence" value="ECO:0007669"/>
    <property type="project" value="TreeGrafter"/>
</dbReference>
<dbReference type="Pfam" id="PF13649">
    <property type="entry name" value="Methyltransf_25"/>
    <property type="match status" value="1"/>
</dbReference>
<name>A0A9X2PUJ7_9BACT</name>
<feature type="domain" description="Methyltransferase" evidence="4">
    <location>
        <begin position="22"/>
        <end position="121"/>
    </location>
</feature>
<dbReference type="Gene3D" id="3.40.50.150">
    <property type="entry name" value="Vaccinia Virus protein VP39"/>
    <property type="match status" value="1"/>
</dbReference>
<keyword evidence="1 5" id="KW-0489">Methyltransferase</keyword>
<dbReference type="Proteomes" id="UP001155057">
    <property type="component" value="Unassembled WGS sequence"/>
</dbReference>
<dbReference type="AlphaFoldDB" id="A0A9X2PUJ7"/>
<dbReference type="EMBL" id="JANUAE010000002">
    <property type="protein sequence ID" value="MCS3709291.1"/>
    <property type="molecule type" value="Genomic_DNA"/>
</dbReference>
<organism evidence="5 8">
    <name type="scientific">Salinibacter ruber</name>
    <dbReference type="NCBI Taxonomy" id="146919"/>
    <lineage>
        <taxon>Bacteria</taxon>
        <taxon>Pseudomonadati</taxon>
        <taxon>Rhodothermota</taxon>
        <taxon>Rhodothermia</taxon>
        <taxon>Rhodothermales</taxon>
        <taxon>Salinibacteraceae</taxon>
        <taxon>Salinibacter</taxon>
    </lineage>
</organism>
<dbReference type="InterPro" id="IPR029063">
    <property type="entry name" value="SAM-dependent_MTases_sf"/>
</dbReference>
<dbReference type="EMBL" id="JANUAU010000002">
    <property type="protein sequence ID" value="MCS3677060.1"/>
    <property type="molecule type" value="Genomic_DNA"/>
</dbReference>
<protein>
    <submittedName>
        <fullName evidence="5">SAM-dependent methyltransferase</fullName>
    </submittedName>
</protein>
<evidence type="ECO:0000256" key="2">
    <source>
        <dbReference type="ARBA" id="ARBA00022679"/>
    </source>
</evidence>
<comment type="caution">
    <text evidence="5">The sequence shown here is derived from an EMBL/GenBank/DDBJ whole genome shotgun (WGS) entry which is preliminary data.</text>
</comment>
<evidence type="ECO:0000313" key="5">
    <source>
        <dbReference type="EMBL" id="MCS3677060.1"/>
    </source>
</evidence>
<sequence length="190" mass="20340">MSLSPSDELLRTLAPVPVSSPVLDLGCGAGDHTEALLRLGFPVHACDPRPEAVQDTQAVVRDLVDAETAETCVQQLSLQGLDELEATFDWVIADRTEALVDSPADLATLLNKSQNVLAPGGWVYLTVPATTEGPDGASHDDTVTRFAPADLDTEALDIALVESQAPSRVEENGEVRVHALYRHVKRPTPK</sequence>
<dbReference type="PANTHER" id="PTHR43464">
    <property type="entry name" value="METHYLTRANSFERASE"/>
    <property type="match status" value="1"/>
</dbReference>
<evidence type="ECO:0000256" key="1">
    <source>
        <dbReference type="ARBA" id="ARBA00022603"/>
    </source>
</evidence>
<dbReference type="Proteomes" id="UP001155110">
    <property type="component" value="Unassembled WGS sequence"/>
</dbReference>
<gene>
    <name evidence="6" type="ORF">GGP61_000886</name>
    <name evidence="5" type="ORF">GGP71_000967</name>
    <name evidence="7" type="ORF">GGP99_000973</name>
</gene>
<evidence type="ECO:0000313" key="8">
    <source>
        <dbReference type="Proteomes" id="UP001155027"/>
    </source>
</evidence>
<dbReference type="GO" id="GO:0032259">
    <property type="term" value="P:methylation"/>
    <property type="evidence" value="ECO:0007669"/>
    <property type="project" value="UniProtKB-KW"/>
</dbReference>
<accession>A0A9X2PUJ7</accession>
<proteinExistence type="predicted"/>
<dbReference type="Proteomes" id="UP001155027">
    <property type="component" value="Unassembled WGS sequence"/>
</dbReference>
<dbReference type="EMBL" id="JANTZM010000004">
    <property type="protein sequence ID" value="MCS4157019.1"/>
    <property type="molecule type" value="Genomic_DNA"/>
</dbReference>
<dbReference type="GeneID" id="83728669"/>
<keyword evidence="2" id="KW-0808">Transferase</keyword>